<organism evidence="1 2">
    <name type="scientific">Nyctereutes procyonoides</name>
    <name type="common">Raccoon dog</name>
    <name type="synonym">Canis procyonoides</name>
    <dbReference type="NCBI Taxonomy" id="34880"/>
    <lineage>
        <taxon>Eukaryota</taxon>
        <taxon>Metazoa</taxon>
        <taxon>Chordata</taxon>
        <taxon>Craniata</taxon>
        <taxon>Vertebrata</taxon>
        <taxon>Euteleostomi</taxon>
        <taxon>Mammalia</taxon>
        <taxon>Eutheria</taxon>
        <taxon>Laurasiatheria</taxon>
        <taxon>Carnivora</taxon>
        <taxon>Caniformia</taxon>
        <taxon>Canidae</taxon>
        <taxon>Nyctereutes</taxon>
    </lineage>
</organism>
<evidence type="ECO:0000313" key="2">
    <source>
        <dbReference type="Proteomes" id="UP000645828"/>
    </source>
</evidence>
<dbReference type="EMBL" id="CAJHUB010000749">
    <property type="protein sequence ID" value="CAD7680505.1"/>
    <property type="molecule type" value="Genomic_DNA"/>
</dbReference>
<accession>A0A811YV27</accession>
<sequence length="106" mass="12125">MNLMFIYKPTSLNYLTTVYRNSCCLRKTTLWNILTQKTITGCRSHQKAGHMLNCSLCFHVFGVLQLLKSTLFSLFVLQCFSPSCVLLASIVEVKTYTNREEGIDPH</sequence>
<proteinExistence type="predicted"/>
<name>A0A811YV27_NYCPR</name>
<evidence type="ECO:0000313" key="1">
    <source>
        <dbReference type="EMBL" id="CAD7680505.1"/>
    </source>
</evidence>
<comment type="caution">
    <text evidence="1">The sequence shown here is derived from an EMBL/GenBank/DDBJ whole genome shotgun (WGS) entry which is preliminary data.</text>
</comment>
<dbReference type="Proteomes" id="UP000645828">
    <property type="component" value="Unassembled WGS sequence"/>
</dbReference>
<gene>
    <name evidence="1" type="ORF">NYPRO_LOCUS13297</name>
</gene>
<protein>
    <submittedName>
        <fullName evidence="1">(raccoon dog) hypothetical protein</fullName>
    </submittedName>
</protein>
<dbReference type="AlphaFoldDB" id="A0A811YV27"/>
<keyword evidence="2" id="KW-1185">Reference proteome</keyword>
<reference evidence="1" key="1">
    <citation type="submission" date="2020-12" db="EMBL/GenBank/DDBJ databases">
        <authorList>
            <consortium name="Molecular Ecology Group"/>
        </authorList>
    </citation>
    <scope>NUCLEOTIDE SEQUENCE</scope>
    <source>
        <strain evidence="1">TBG_1078</strain>
    </source>
</reference>